<dbReference type="EMBL" id="UYWY01008296">
    <property type="protein sequence ID" value="VDM31302.1"/>
    <property type="molecule type" value="Genomic_DNA"/>
</dbReference>
<name>A0A3P7HAE5_TOXCA</name>
<evidence type="ECO:0000313" key="1">
    <source>
        <dbReference type="EMBL" id="VDM31302.1"/>
    </source>
</evidence>
<organism evidence="1">
    <name type="scientific">Toxocara canis</name>
    <name type="common">Canine roundworm</name>
    <dbReference type="NCBI Taxonomy" id="6265"/>
    <lineage>
        <taxon>Eukaryota</taxon>
        <taxon>Metazoa</taxon>
        <taxon>Ecdysozoa</taxon>
        <taxon>Nematoda</taxon>
        <taxon>Chromadorea</taxon>
        <taxon>Rhabditida</taxon>
        <taxon>Spirurina</taxon>
        <taxon>Ascaridomorpha</taxon>
        <taxon>Ascaridoidea</taxon>
        <taxon>Toxocaridae</taxon>
        <taxon>Toxocara</taxon>
    </lineage>
</organism>
<accession>A0A3P7HAE5</accession>
<protein>
    <submittedName>
        <fullName evidence="1">Uncharacterized protein</fullName>
    </submittedName>
</protein>
<reference evidence="1" key="1">
    <citation type="submission" date="2018-11" db="EMBL/GenBank/DDBJ databases">
        <authorList>
            <consortium name="Pathogen Informatics"/>
        </authorList>
    </citation>
    <scope>NUCLEOTIDE SEQUENCE [LARGE SCALE GENOMIC DNA]</scope>
</reference>
<dbReference type="AlphaFoldDB" id="A0A3P7HAE5"/>
<proteinExistence type="predicted"/>
<gene>
    <name evidence="1" type="ORF">TCNE_LOCUS4630</name>
</gene>
<sequence length="125" mass="13728">MAISGSDLCVQQSVIIENKSETTISFVEGSTGAYLGYVTVHYNPEQPSVVAQSQHLYYALLITDDASPTIEKCTFSSCSAGKCSYNFLCGMVILASISSTRTKRKRLDLRWELNLEEGRVRGSGF</sequence>